<sequence>NICKQLDEINDKLKIAEEKYLPLTKNRHPHIDEFSQCRNSISLLKVEISEFNEKQIYQINSILVNKIAAKEKEKVATLVKKLYEDIRILNLEFFEKAEATKTRNRELENNLYLLEQQ</sequence>
<reference evidence="1 2" key="1">
    <citation type="submission" date="2021-06" db="EMBL/GenBank/DDBJ databases">
        <authorList>
            <person name="Kallberg Y."/>
            <person name="Tangrot J."/>
            <person name="Rosling A."/>
        </authorList>
    </citation>
    <scope>NUCLEOTIDE SEQUENCE [LARGE SCALE GENOMIC DNA]</scope>
    <source>
        <strain evidence="1 2">120-4 pot B 10/14</strain>
    </source>
</reference>
<proteinExistence type="predicted"/>
<keyword evidence="2" id="KW-1185">Reference proteome</keyword>
<gene>
    <name evidence="1" type="ORF">GMARGA_LOCUS38802</name>
</gene>
<feature type="non-terminal residue" evidence="1">
    <location>
        <position position="1"/>
    </location>
</feature>
<comment type="caution">
    <text evidence="1">The sequence shown here is derived from an EMBL/GenBank/DDBJ whole genome shotgun (WGS) entry which is preliminary data.</text>
</comment>
<dbReference type="Proteomes" id="UP000789901">
    <property type="component" value="Unassembled WGS sequence"/>
</dbReference>
<evidence type="ECO:0000313" key="1">
    <source>
        <dbReference type="EMBL" id="CAG8847689.1"/>
    </source>
</evidence>
<evidence type="ECO:0000313" key="2">
    <source>
        <dbReference type="Proteomes" id="UP000789901"/>
    </source>
</evidence>
<dbReference type="EMBL" id="CAJVQB010088791">
    <property type="protein sequence ID" value="CAG8847689.1"/>
    <property type="molecule type" value="Genomic_DNA"/>
</dbReference>
<name>A0ABN7X546_GIGMA</name>
<organism evidence="1 2">
    <name type="scientific">Gigaspora margarita</name>
    <dbReference type="NCBI Taxonomy" id="4874"/>
    <lineage>
        <taxon>Eukaryota</taxon>
        <taxon>Fungi</taxon>
        <taxon>Fungi incertae sedis</taxon>
        <taxon>Mucoromycota</taxon>
        <taxon>Glomeromycotina</taxon>
        <taxon>Glomeromycetes</taxon>
        <taxon>Diversisporales</taxon>
        <taxon>Gigasporaceae</taxon>
        <taxon>Gigaspora</taxon>
    </lineage>
</organism>
<feature type="non-terminal residue" evidence="1">
    <location>
        <position position="117"/>
    </location>
</feature>
<accession>A0ABN7X546</accession>
<protein>
    <submittedName>
        <fullName evidence="1">450_t:CDS:1</fullName>
    </submittedName>
</protein>